<keyword evidence="1" id="KW-0472">Membrane</keyword>
<evidence type="ECO:0000256" key="1">
    <source>
        <dbReference type="SAM" id="Phobius"/>
    </source>
</evidence>
<comment type="caution">
    <text evidence="2">The sequence shown here is derived from an EMBL/GenBank/DDBJ whole genome shotgun (WGS) entry which is preliminary data.</text>
</comment>
<evidence type="ECO:0000313" key="3">
    <source>
        <dbReference type="Proteomes" id="UP001606300"/>
    </source>
</evidence>
<sequence>MTNDWLTTRIFDALRGDLMALLELISILNIGWLAMKGLLMALQALKLLYQEVVGGNNANGARARRVRMNTLGEEVRKSLMQFGVLETAKVTVLKGANEVQRMLTTSQKQIGAT</sequence>
<gene>
    <name evidence="2" type="ORF">ACG02S_00165</name>
</gene>
<reference evidence="2 3" key="1">
    <citation type="submission" date="2024-09" db="EMBL/GenBank/DDBJ databases">
        <title>Novel species of the genus Pelomonas and Roseateles isolated from streams.</title>
        <authorList>
            <person name="Lu H."/>
        </authorList>
    </citation>
    <scope>NUCLEOTIDE SEQUENCE [LARGE SCALE GENOMIC DNA]</scope>
    <source>
        <strain evidence="2 3">DC23W</strain>
    </source>
</reference>
<accession>A0ABW7EFR4</accession>
<organism evidence="2 3">
    <name type="scientific">Pelomonas dachongensis</name>
    <dbReference type="NCBI Taxonomy" id="3299029"/>
    <lineage>
        <taxon>Bacteria</taxon>
        <taxon>Pseudomonadati</taxon>
        <taxon>Pseudomonadota</taxon>
        <taxon>Betaproteobacteria</taxon>
        <taxon>Burkholderiales</taxon>
        <taxon>Sphaerotilaceae</taxon>
        <taxon>Roseateles</taxon>
    </lineage>
</organism>
<dbReference type="Proteomes" id="UP001606300">
    <property type="component" value="Unassembled WGS sequence"/>
</dbReference>
<keyword evidence="1" id="KW-0812">Transmembrane</keyword>
<evidence type="ECO:0000313" key="2">
    <source>
        <dbReference type="EMBL" id="MFG6412301.1"/>
    </source>
</evidence>
<protein>
    <submittedName>
        <fullName evidence="2">Uncharacterized protein</fullName>
    </submittedName>
</protein>
<keyword evidence="3" id="KW-1185">Reference proteome</keyword>
<dbReference type="RefSeq" id="WP_394468411.1">
    <property type="nucleotide sequence ID" value="NZ_JBIGHY010000001.1"/>
</dbReference>
<proteinExistence type="predicted"/>
<name>A0ABW7EFR4_9BURK</name>
<feature type="transmembrane region" description="Helical" evidence="1">
    <location>
        <begin position="20"/>
        <end position="39"/>
    </location>
</feature>
<keyword evidence="1" id="KW-1133">Transmembrane helix</keyword>
<dbReference type="EMBL" id="JBIGHY010000001">
    <property type="protein sequence ID" value="MFG6412301.1"/>
    <property type="molecule type" value="Genomic_DNA"/>
</dbReference>